<evidence type="ECO:0000313" key="2">
    <source>
        <dbReference type="Proteomes" id="UP000516380"/>
    </source>
</evidence>
<dbReference type="EMBL" id="AP023343">
    <property type="protein sequence ID" value="BCI86893.1"/>
    <property type="molecule type" value="Genomic_DNA"/>
</dbReference>
<organism evidence="1 2">
    <name type="scientific">Mycobacterium kansasii</name>
    <dbReference type="NCBI Taxonomy" id="1768"/>
    <lineage>
        <taxon>Bacteria</taxon>
        <taxon>Bacillati</taxon>
        <taxon>Actinomycetota</taxon>
        <taxon>Actinomycetes</taxon>
        <taxon>Mycobacteriales</taxon>
        <taxon>Mycobacteriaceae</taxon>
        <taxon>Mycobacterium</taxon>
    </lineage>
</organism>
<protein>
    <submittedName>
        <fullName evidence="1">Uncharacterized protein</fullName>
    </submittedName>
</protein>
<sequence>MASKVSSALLAADAGVPVLLAPATNVATALTDASVGTVFAPRPALRGGSGYGMPPSPPAG</sequence>
<accession>A0A7G1I9A5</accession>
<evidence type="ECO:0000313" key="1">
    <source>
        <dbReference type="EMBL" id="BCI86893.1"/>
    </source>
</evidence>
<proteinExistence type="predicted"/>
<name>A0A7G1I9A5_MYCKA</name>
<dbReference type="Proteomes" id="UP000516380">
    <property type="component" value="Chromosome"/>
</dbReference>
<gene>
    <name evidence="1" type="ORF">NIIDMKKI_20990</name>
</gene>
<reference evidence="1 2" key="1">
    <citation type="submission" date="2020-07" db="EMBL/GenBank/DDBJ databases">
        <title>Mycobacterium kansasii (former subtype) with zoonotic potential isolated from diseased indoor pet cat, Japan.</title>
        <authorList>
            <person name="Fukano H."/>
            <person name="Terazono T."/>
            <person name="Hoshino Y."/>
        </authorList>
    </citation>
    <scope>NUCLEOTIDE SEQUENCE [LARGE SCALE GENOMIC DNA]</scope>
    <source>
        <strain evidence="1 2">Kuro-I</strain>
    </source>
</reference>
<keyword evidence="2" id="KW-1185">Reference proteome</keyword>
<dbReference type="AlphaFoldDB" id="A0A7G1I9A5"/>